<gene>
    <name evidence="2" type="ORF">FK85_27410</name>
</gene>
<comment type="caution">
    <text evidence="2">The sequence shown here is derived from an EMBL/GenBank/DDBJ whole genome shotgun (WGS) entry which is preliminary data.</text>
</comment>
<sequence length="60" mass="6137">MCLGARTREFHDTTAGVSDRVSEFGRSPVSPATATRRSDASMSGDATGGSENLPVHGGQG</sequence>
<dbReference type="Proteomes" id="UP000053331">
    <property type="component" value="Unassembled WGS sequence"/>
</dbReference>
<keyword evidence="3" id="KW-1185">Reference proteome</keyword>
<reference evidence="2 3" key="1">
    <citation type="journal article" date="2015" name="Genome Announc.">
        <title>Draft genome sequence of a Halorubrum H3 strain isolated from the burlinskoye salt lake (Altai Krai, Russia).</title>
        <authorList>
            <person name="Rozanov A.S."/>
            <person name="Bryanskaya A.V."/>
            <person name="Malup T.K."/>
            <person name="Kotenko A.V."/>
            <person name="Peltek S.E."/>
        </authorList>
    </citation>
    <scope>NUCLEOTIDE SEQUENCE [LARGE SCALE GENOMIC DNA]</scope>
    <source>
        <strain evidence="2 3">H3</strain>
    </source>
</reference>
<name>A0A0F8AXZ7_9EURY</name>
<evidence type="ECO:0000256" key="1">
    <source>
        <dbReference type="SAM" id="MobiDB-lite"/>
    </source>
</evidence>
<feature type="compositionally biased region" description="Basic and acidic residues" evidence="1">
    <location>
        <begin position="1"/>
        <end position="12"/>
    </location>
</feature>
<proteinExistence type="predicted"/>
<accession>A0A0F8AXZ7</accession>
<dbReference type="AlphaFoldDB" id="A0A0F8AXZ7"/>
<feature type="region of interest" description="Disordered" evidence="1">
    <location>
        <begin position="1"/>
        <end position="60"/>
    </location>
</feature>
<dbReference type="EMBL" id="JNFH02000035">
    <property type="protein sequence ID" value="KKF39585.1"/>
    <property type="molecule type" value="Genomic_DNA"/>
</dbReference>
<organism evidence="2 3">
    <name type="scientific">Halorubrum saccharovorum</name>
    <dbReference type="NCBI Taxonomy" id="2248"/>
    <lineage>
        <taxon>Archaea</taxon>
        <taxon>Methanobacteriati</taxon>
        <taxon>Methanobacteriota</taxon>
        <taxon>Stenosarchaea group</taxon>
        <taxon>Halobacteria</taxon>
        <taxon>Halobacteriales</taxon>
        <taxon>Haloferacaceae</taxon>
        <taxon>Halorubrum</taxon>
    </lineage>
</organism>
<evidence type="ECO:0000313" key="2">
    <source>
        <dbReference type="EMBL" id="KKF39585.1"/>
    </source>
</evidence>
<evidence type="ECO:0000313" key="3">
    <source>
        <dbReference type="Proteomes" id="UP000053331"/>
    </source>
</evidence>
<protein>
    <submittedName>
        <fullName evidence="2">Uncharacterized protein</fullName>
    </submittedName>
</protein>